<accession>A0AA36LLN1</accession>
<dbReference type="EMBL" id="CQBM01000001">
    <property type="protein sequence ID" value="CNH28219.1"/>
    <property type="molecule type" value="Genomic_DNA"/>
</dbReference>
<dbReference type="InterPro" id="IPR052042">
    <property type="entry name" value="Tail_sheath_structural"/>
</dbReference>
<dbReference type="AlphaFoldDB" id="A0AA36LLN1"/>
<organism evidence="2 3">
    <name type="scientific">Yersinia mollaretii</name>
    <dbReference type="NCBI Taxonomy" id="33060"/>
    <lineage>
        <taxon>Bacteria</taxon>
        <taxon>Pseudomonadati</taxon>
        <taxon>Pseudomonadota</taxon>
        <taxon>Gammaproteobacteria</taxon>
        <taxon>Enterobacterales</taxon>
        <taxon>Yersiniaceae</taxon>
        <taxon>Yersinia</taxon>
    </lineage>
</organism>
<evidence type="ECO:0000259" key="1">
    <source>
        <dbReference type="Pfam" id="PF22671"/>
    </source>
</evidence>
<protein>
    <submittedName>
        <fullName evidence="2">Phage tail sheath monomer</fullName>
    </submittedName>
</protein>
<dbReference type="InterPro" id="IPR054564">
    <property type="entry name" value="Gp18_domIII_N"/>
</dbReference>
<gene>
    <name evidence="2" type="ORF">ERS008502_00005</name>
</gene>
<sequence length="132" mass="13543">MSDYHHGVRVLEINDGTRVISTVSTAVVGMVCTGDDADAATFPLNKPVLITDLIAAAGKAGKKGTLAASLLAIAEQARPLTIVVRVETGSSESATATKIIGGIDGNGRYTGMKALLSAQSVTGPRPRPARQD</sequence>
<feature type="domain" description="Tail sheath protein Gp18-like" evidence="1">
    <location>
        <begin position="26"/>
        <end position="86"/>
    </location>
</feature>
<evidence type="ECO:0000313" key="2">
    <source>
        <dbReference type="EMBL" id="CNH28219.1"/>
    </source>
</evidence>
<comment type="caution">
    <text evidence="2">The sequence shown here is derived from an EMBL/GenBank/DDBJ whole genome shotgun (WGS) entry which is preliminary data.</text>
</comment>
<name>A0AA36LLN1_YERMO</name>
<evidence type="ECO:0000313" key="3">
    <source>
        <dbReference type="Proteomes" id="UP000040841"/>
    </source>
</evidence>
<reference evidence="2 3" key="1">
    <citation type="submission" date="2015-03" db="EMBL/GenBank/DDBJ databases">
        <authorList>
            <consortium name="Pathogen Informatics"/>
            <person name="Murphy D."/>
        </authorList>
    </citation>
    <scope>NUCLEOTIDE SEQUENCE [LARGE SCALE GENOMIC DNA]</scope>
    <source>
        <strain evidence="2 3">FE82747</strain>
    </source>
</reference>
<proteinExistence type="predicted"/>
<dbReference type="Proteomes" id="UP000040841">
    <property type="component" value="Unassembled WGS sequence"/>
</dbReference>
<dbReference type="Pfam" id="PF22671">
    <property type="entry name" value="Gp18_domIII_N"/>
    <property type="match status" value="1"/>
</dbReference>
<dbReference type="PANTHER" id="PTHR35861">
    <property type="match status" value="1"/>
</dbReference>
<dbReference type="PANTHER" id="PTHR35861:SF1">
    <property type="entry name" value="PHAGE TAIL SHEATH PROTEIN"/>
    <property type="match status" value="1"/>
</dbReference>